<evidence type="ECO:0000313" key="15">
    <source>
        <dbReference type="Proteomes" id="UP000321570"/>
    </source>
</evidence>
<evidence type="ECO:0000256" key="7">
    <source>
        <dbReference type="ARBA" id="ARBA00023015"/>
    </source>
</evidence>
<feature type="compositionally biased region" description="Polar residues" evidence="12">
    <location>
        <begin position="874"/>
        <end position="894"/>
    </location>
</feature>
<feature type="region of interest" description="Disordered" evidence="12">
    <location>
        <begin position="640"/>
        <end position="670"/>
    </location>
</feature>
<keyword evidence="7" id="KW-0805">Transcription regulation</keyword>
<proteinExistence type="inferred from homology"/>
<keyword evidence="3" id="KW-0479">Metal-binding</keyword>
<evidence type="ECO:0000256" key="11">
    <source>
        <dbReference type="PROSITE-ProRule" id="PRU00042"/>
    </source>
</evidence>
<evidence type="ECO:0000256" key="2">
    <source>
        <dbReference type="ARBA" id="ARBA00006991"/>
    </source>
</evidence>
<dbReference type="GO" id="GO:0008270">
    <property type="term" value="F:zinc ion binding"/>
    <property type="evidence" value="ECO:0007669"/>
    <property type="project" value="UniProtKB-KW"/>
</dbReference>
<dbReference type="PANTHER" id="PTHR24409">
    <property type="entry name" value="ZINC FINGER PROTEIN 142"/>
    <property type="match status" value="1"/>
</dbReference>
<reference evidence="14 15" key="1">
    <citation type="submission" date="2019-07" db="EMBL/GenBank/DDBJ databases">
        <authorList>
            <person name="Jastrzebski P J."/>
            <person name="Paukszto L."/>
            <person name="Jastrzebski P J."/>
        </authorList>
    </citation>
    <scope>NUCLEOTIDE SEQUENCE [LARGE SCALE GENOMIC DNA]</scope>
    <source>
        <strain evidence="14 15">WMS-il1</strain>
    </source>
</reference>
<evidence type="ECO:0000256" key="8">
    <source>
        <dbReference type="ARBA" id="ARBA00023125"/>
    </source>
</evidence>
<keyword evidence="15" id="KW-1185">Reference proteome</keyword>
<feature type="compositionally biased region" description="Polar residues" evidence="12">
    <location>
        <begin position="57"/>
        <end position="73"/>
    </location>
</feature>
<dbReference type="GO" id="GO:0000977">
    <property type="term" value="F:RNA polymerase II transcription regulatory region sequence-specific DNA binding"/>
    <property type="evidence" value="ECO:0007669"/>
    <property type="project" value="TreeGrafter"/>
</dbReference>
<feature type="compositionally biased region" description="Polar residues" evidence="12">
    <location>
        <begin position="469"/>
        <end position="478"/>
    </location>
</feature>
<keyword evidence="6" id="KW-0862">Zinc</keyword>
<evidence type="ECO:0000256" key="3">
    <source>
        <dbReference type="ARBA" id="ARBA00022723"/>
    </source>
</evidence>
<comment type="subcellular location">
    <subcellularLocation>
        <location evidence="1">Nucleus</location>
    </subcellularLocation>
</comment>
<dbReference type="PANTHER" id="PTHR24409:SF295">
    <property type="entry name" value="AZ2-RELATED"/>
    <property type="match status" value="1"/>
</dbReference>
<dbReference type="FunFam" id="3.30.160.60:FF:000075">
    <property type="entry name" value="Putative zinc finger protein 536"/>
    <property type="match status" value="1"/>
</dbReference>
<dbReference type="Gene3D" id="3.30.160.60">
    <property type="entry name" value="Classic Zinc Finger"/>
    <property type="match status" value="3"/>
</dbReference>
<evidence type="ECO:0000256" key="12">
    <source>
        <dbReference type="SAM" id="MobiDB-lite"/>
    </source>
</evidence>
<feature type="domain" description="C2H2-type" evidence="13">
    <location>
        <begin position="196"/>
        <end position="223"/>
    </location>
</feature>
<dbReference type="SUPFAM" id="SSF57667">
    <property type="entry name" value="beta-beta-alpha zinc fingers"/>
    <property type="match status" value="2"/>
</dbReference>
<dbReference type="GO" id="GO:0000981">
    <property type="term" value="F:DNA-binding transcription factor activity, RNA polymerase II-specific"/>
    <property type="evidence" value="ECO:0007669"/>
    <property type="project" value="TreeGrafter"/>
</dbReference>
<feature type="region of interest" description="Disordered" evidence="12">
    <location>
        <begin position="46"/>
        <end position="73"/>
    </location>
</feature>
<dbReference type="PROSITE" id="PS00028">
    <property type="entry name" value="ZINC_FINGER_C2H2_1"/>
    <property type="match status" value="3"/>
</dbReference>
<feature type="region of interest" description="Disordered" evidence="12">
    <location>
        <begin position="754"/>
        <end position="810"/>
    </location>
</feature>
<evidence type="ECO:0000256" key="10">
    <source>
        <dbReference type="ARBA" id="ARBA00023242"/>
    </source>
</evidence>
<evidence type="ECO:0000256" key="5">
    <source>
        <dbReference type="ARBA" id="ARBA00022771"/>
    </source>
</evidence>
<evidence type="ECO:0000256" key="4">
    <source>
        <dbReference type="ARBA" id="ARBA00022737"/>
    </source>
</evidence>
<organism evidence="14 15">
    <name type="scientific">Hymenolepis diminuta</name>
    <name type="common">Rat tapeworm</name>
    <dbReference type="NCBI Taxonomy" id="6216"/>
    <lineage>
        <taxon>Eukaryota</taxon>
        <taxon>Metazoa</taxon>
        <taxon>Spiralia</taxon>
        <taxon>Lophotrochozoa</taxon>
        <taxon>Platyhelminthes</taxon>
        <taxon>Cestoda</taxon>
        <taxon>Eucestoda</taxon>
        <taxon>Cyclophyllidea</taxon>
        <taxon>Hymenolepididae</taxon>
        <taxon>Hymenolepis</taxon>
    </lineage>
</organism>
<comment type="similarity">
    <text evidence="2">Belongs to the krueppel C2H2-type zinc-finger protein family.</text>
</comment>
<dbReference type="EMBL" id="CABIJS010000665">
    <property type="protein sequence ID" value="VUZ54522.1"/>
    <property type="molecule type" value="Genomic_DNA"/>
</dbReference>
<feature type="compositionally biased region" description="Low complexity" evidence="12">
    <location>
        <begin position="176"/>
        <end position="186"/>
    </location>
</feature>
<feature type="domain" description="C2H2-type" evidence="13">
    <location>
        <begin position="224"/>
        <end position="251"/>
    </location>
</feature>
<evidence type="ECO:0000256" key="9">
    <source>
        <dbReference type="ARBA" id="ARBA00023163"/>
    </source>
</evidence>
<name>A0A564Z513_HYMDI</name>
<keyword evidence="8" id="KW-0238">DNA-binding</keyword>
<evidence type="ECO:0000259" key="13">
    <source>
        <dbReference type="PROSITE" id="PS50157"/>
    </source>
</evidence>
<dbReference type="GO" id="GO:0005634">
    <property type="term" value="C:nucleus"/>
    <property type="evidence" value="ECO:0007669"/>
    <property type="project" value="UniProtKB-SubCell"/>
</dbReference>
<gene>
    <name evidence="14" type="ORF">WMSIL1_LOCUS12603</name>
</gene>
<feature type="domain" description="C2H2-type" evidence="13">
    <location>
        <begin position="136"/>
        <end position="164"/>
    </location>
</feature>
<feature type="region of interest" description="Disordered" evidence="12">
    <location>
        <begin position="90"/>
        <end position="116"/>
    </location>
</feature>
<feature type="region of interest" description="Disordered" evidence="12">
    <location>
        <begin position="166"/>
        <end position="193"/>
    </location>
</feature>
<keyword evidence="10" id="KW-0539">Nucleus</keyword>
<dbReference type="Proteomes" id="UP000321570">
    <property type="component" value="Unassembled WGS sequence"/>
</dbReference>
<protein>
    <recommendedName>
        <fullName evidence="13">C2H2-type domain-containing protein</fullName>
    </recommendedName>
</protein>
<feature type="compositionally biased region" description="Polar residues" evidence="12">
    <location>
        <begin position="290"/>
        <end position="300"/>
    </location>
</feature>
<feature type="region of interest" description="Disordered" evidence="12">
    <location>
        <begin position="290"/>
        <end position="312"/>
    </location>
</feature>
<sequence length="943" mass="104960">MSEPINQYQTASPDPETPNYEDRSCYVCSCCNFYCDSESSLQEHMEKEHIHQKGYDLQNSTSSPRPESNDLNTSLEREQSLLAVQTDPEHHLNGNLTDISISTSPPLPPNNPESNPDDLLSISSSILVDSNSTRRYRCSECTQIFHWHGDLAEHLREAHNIIRQARNSTRTNRYGRSSLESAASRRSSGKSTGEPFGCLYCKYEAKYESELKRHMRLHMKAKPFKCDFCEYKSSWKGDLKRHIEAHHKDKFKTSEELARIMSKFKNNAGTIPIESTLKLKRELYRASSIGTHSGDVSKSQPSPPLPSTSFTGLTVPQTPFNDYSYTASSNASPAPLQETGCPLAFPIPQMSDVSALLTLPTQSTSSTPFQNPTVSFSSPIMSSEAPRPSSPLNADIFSPIFNMMANWRNSLSLQFPAGLPPIEPLGVSIPGIMTIVSHEKSAEYSPRHMANDDQPLNLVCREGFLSGNQSLTSDTHSQPAKRRATTRPEFSERFSNTSNPRETKSKPFMCSGCGHRSNWKWDVNKHIELAHPNRTGLQIITLSEEEALRTLPEYIEKMRLYGRNGRPKDDPNSETHCREGYARRFLCPACGHRSNWRWDVKKHMTNIHGREYNVYELSVDLALKTLKDYLERKKRGQPVVVQDSEELSNVPSTSAQAYASDNSPEGCPSENNRIVESVGDNQSMKDEDIGNGSSSGIIPCPICRAVFPCIEPLSVHMEIIHQCTLESAGISLPSASPSNSMPLEFQTELGRENFSPLSSMPLRPIEDQANSENAPVGSKRALPESQPEETLRLTPDSTTSSGSFIPINRPRIRARRSQLASSATQTQSPAPLAMLDNMIPNEESDPSDASVCQLADLLKQTTDFLSALLRAPNPDSQPENDPPNSDENTPSSPVDRTEHLASLLMHPQVQRLTDQLLPLLQRVKERVESADGQKLDAHAQAGQ</sequence>
<keyword evidence="4" id="KW-0677">Repeat</keyword>
<dbReference type="AlphaFoldDB" id="A0A564Z513"/>
<keyword evidence="9" id="KW-0804">Transcription</keyword>
<accession>A0A564Z513</accession>
<evidence type="ECO:0000256" key="1">
    <source>
        <dbReference type="ARBA" id="ARBA00004123"/>
    </source>
</evidence>
<dbReference type="InterPro" id="IPR036236">
    <property type="entry name" value="Znf_C2H2_sf"/>
</dbReference>
<dbReference type="Pfam" id="PF13909">
    <property type="entry name" value="zf-H2C2_5"/>
    <property type="match status" value="1"/>
</dbReference>
<dbReference type="SMART" id="SM00355">
    <property type="entry name" value="ZnF_C2H2"/>
    <property type="match status" value="7"/>
</dbReference>
<evidence type="ECO:0000256" key="6">
    <source>
        <dbReference type="ARBA" id="ARBA00022833"/>
    </source>
</evidence>
<keyword evidence="5 11" id="KW-0863">Zinc-finger</keyword>
<dbReference type="InterPro" id="IPR013087">
    <property type="entry name" value="Znf_C2H2_type"/>
</dbReference>
<feature type="compositionally biased region" description="Polar residues" evidence="12">
    <location>
        <begin position="166"/>
        <end position="175"/>
    </location>
</feature>
<feature type="region of interest" description="Disordered" evidence="12">
    <location>
        <begin position="469"/>
        <end position="506"/>
    </location>
</feature>
<feature type="region of interest" description="Disordered" evidence="12">
    <location>
        <begin position="870"/>
        <end position="898"/>
    </location>
</feature>
<feature type="compositionally biased region" description="Polar residues" evidence="12">
    <location>
        <begin position="647"/>
        <end position="670"/>
    </location>
</feature>
<dbReference type="PROSITE" id="PS50157">
    <property type="entry name" value="ZINC_FINGER_C2H2_2"/>
    <property type="match status" value="3"/>
</dbReference>
<evidence type="ECO:0000313" key="14">
    <source>
        <dbReference type="EMBL" id="VUZ54522.1"/>
    </source>
</evidence>